<dbReference type="Pfam" id="PF16916">
    <property type="entry name" value="ZT_dimer"/>
    <property type="match status" value="1"/>
</dbReference>
<evidence type="ECO:0000256" key="5">
    <source>
        <dbReference type="ARBA" id="ARBA00022906"/>
    </source>
</evidence>
<feature type="transmembrane region" description="Helical" evidence="9">
    <location>
        <begin position="127"/>
        <end position="151"/>
    </location>
</feature>
<name>A0AAP0LJZ7_9ROSI</name>
<dbReference type="InterPro" id="IPR027469">
    <property type="entry name" value="Cation_efflux_TMD_sf"/>
</dbReference>
<evidence type="ECO:0000256" key="8">
    <source>
        <dbReference type="ARBA" id="ARBA00023136"/>
    </source>
</evidence>
<evidence type="ECO:0000256" key="1">
    <source>
        <dbReference type="ARBA" id="ARBA00004141"/>
    </source>
</evidence>
<comment type="subcellular location">
    <subcellularLocation>
        <location evidence="1">Membrane</location>
        <topology evidence="1">Multi-pass membrane protein</topology>
    </subcellularLocation>
</comment>
<keyword evidence="7" id="KW-0406">Ion transport</keyword>
<evidence type="ECO:0000259" key="11">
    <source>
        <dbReference type="Pfam" id="PF16916"/>
    </source>
</evidence>
<dbReference type="Pfam" id="PF01545">
    <property type="entry name" value="Cation_efflux"/>
    <property type="match status" value="1"/>
</dbReference>
<sequence length="415" mass="46122">MNICFFLKLVIFSPFFKRKKKGFFAELIIFLPMQMESEELSILASEHQQDIEMPMFYEGDVISVAAELSSGSACIFFKQENNTLESTERSKSAIKLFCLIIFSLIAMVVEVVGGFKANSLAVMTDAAHLLTDIAGFSISLFAVWASGWNATSQYSFGFNRFEILGALVSVQLIWLISGILVYEAVDRIVHKSPTVNGQLMFGVAAFGFLINIIMVTCIGHDHAHHTCWDNHHIGGHVHGDDHGPHHEGEKLCAATEENQTNLESNSPIETKMLNINLQGAYLHIMADLIQSAGVMIAGLILWVKPGWSIVDLSCTLIFAAFALSTTVPMLKTIFVILMERTPSEINVARLQRDLECIKGVQTIHDLHVWAITVGKLVLSCHVIAEPAVSSSEILDKIRDYCQKTHRIYHVTVQIE</sequence>
<evidence type="ECO:0000313" key="12">
    <source>
        <dbReference type="EMBL" id="KAK9176128.1"/>
    </source>
</evidence>
<keyword evidence="4 9" id="KW-0812">Transmembrane</keyword>
<keyword evidence="5" id="KW-0862">Zinc</keyword>
<dbReference type="GO" id="GO:0005385">
    <property type="term" value="F:zinc ion transmembrane transporter activity"/>
    <property type="evidence" value="ECO:0007669"/>
    <property type="project" value="TreeGrafter"/>
</dbReference>
<comment type="similarity">
    <text evidence="2">Belongs to the cation diffusion facilitator (CDF) transporter (TC 2.A.4) family. SLC30A subfamily.</text>
</comment>
<keyword evidence="5" id="KW-0864">Zinc transport</keyword>
<comment type="caution">
    <text evidence="12">The sequence shown here is derived from an EMBL/GenBank/DDBJ whole genome shotgun (WGS) entry which is preliminary data.</text>
</comment>
<dbReference type="PANTHER" id="PTHR11562:SF54">
    <property type="entry name" value="METAL TOLERANCE PROTEIN B"/>
    <property type="match status" value="1"/>
</dbReference>
<evidence type="ECO:0008006" key="14">
    <source>
        <dbReference type="Google" id="ProtNLM"/>
    </source>
</evidence>
<keyword evidence="3" id="KW-0813">Transport</keyword>
<dbReference type="InterPro" id="IPR036837">
    <property type="entry name" value="Cation_efflux_CTD_sf"/>
</dbReference>
<dbReference type="Gene3D" id="1.20.1510.10">
    <property type="entry name" value="Cation efflux protein transmembrane domain"/>
    <property type="match status" value="1"/>
</dbReference>
<organism evidence="12 13">
    <name type="scientific">Citrus x changshan-huyou</name>
    <dbReference type="NCBI Taxonomy" id="2935761"/>
    <lineage>
        <taxon>Eukaryota</taxon>
        <taxon>Viridiplantae</taxon>
        <taxon>Streptophyta</taxon>
        <taxon>Embryophyta</taxon>
        <taxon>Tracheophyta</taxon>
        <taxon>Spermatophyta</taxon>
        <taxon>Magnoliopsida</taxon>
        <taxon>eudicotyledons</taxon>
        <taxon>Gunneridae</taxon>
        <taxon>Pentapetalae</taxon>
        <taxon>rosids</taxon>
        <taxon>malvids</taxon>
        <taxon>Sapindales</taxon>
        <taxon>Rutaceae</taxon>
        <taxon>Aurantioideae</taxon>
        <taxon>Citrus</taxon>
    </lineage>
</organism>
<evidence type="ECO:0000256" key="9">
    <source>
        <dbReference type="SAM" id="Phobius"/>
    </source>
</evidence>
<gene>
    <name evidence="12" type="ORF">WN944_028141</name>
</gene>
<evidence type="ECO:0000256" key="2">
    <source>
        <dbReference type="ARBA" id="ARBA00008873"/>
    </source>
</evidence>
<dbReference type="PANTHER" id="PTHR11562">
    <property type="entry name" value="CATION EFFLUX PROTEIN/ ZINC TRANSPORTER"/>
    <property type="match status" value="1"/>
</dbReference>
<dbReference type="InterPro" id="IPR027470">
    <property type="entry name" value="Cation_efflux_CTD"/>
</dbReference>
<feature type="transmembrane region" description="Helical" evidence="9">
    <location>
        <begin position="96"/>
        <end position="115"/>
    </location>
</feature>
<proteinExistence type="inferred from homology"/>
<reference evidence="12 13" key="1">
    <citation type="submission" date="2024-05" db="EMBL/GenBank/DDBJ databases">
        <title>Haplotype-resolved chromosome-level genome assembly of Huyou (Citrus changshanensis).</title>
        <authorList>
            <person name="Miao C."/>
            <person name="Chen W."/>
            <person name="Wu Y."/>
            <person name="Wang L."/>
            <person name="Zhao S."/>
            <person name="Grierson D."/>
            <person name="Xu C."/>
            <person name="Chen K."/>
        </authorList>
    </citation>
    <scope>NUCLEOTIDE SEQUENCE [LARGE SCALE GENOMIC DNA]</scope>
    <source>
        <strain evidence="12">01-14</strain>
        <tissue evidence="12">Leaf</tissue>
    </source>
</reference>
<feature type="transmembrane region" description="Helical" evidence="9">
    <location>
        <begin position="280"/>
        <end position="303"/>
    </location>
</feature>
<dbReference type="InterPro" id="IPR050681">
    <property type="entry name" value="CDF/SLC30A"/>
</dbReference>
<keyword evidence="6 9" id="KW-1133">Transmembrane helix</keyword>
<accession>A0AAP0LJZ7</accession>
<evidence type="ECO:0000259" key="10">
    <source>
        <dbReference type="Pfam" id="PF01545"/>
    </source>
</evidence>
<dbReference type="Proteomes" id="UP001428341">
    <property type="component" value="Unassembled WGS sequence"/>
</dbReference>
<keyword evidence="8 9" id="KW-0472">Membrane</keyword>
<protein>
    <recommendedName>
        <fullName evidence="14">Metal tolerance protein B</fullName>
    </recommendedName>
</protein>
<dbReference type="GO" id="GO:0005886">
    <property type="term" value="C:plasma membrane"/>
    <property type="evidence" value="ECO:0007669"/>
    <property type="project" value="TreeGrafter"/>
</dbReference>
<keyword evidence="13" id="KW-1185">Reference proteome</keyword>
<evidence type="ECO:0000256" key="3">
    <source>
        <dbReference type="ARBA" id="ARBA00022448"/>
    </source>
</evidence>
<feature type="domain" description="Cation efflux protein cytoplasmic" evidence="11">
    <location>
        <begin position="342"/>
        <end position="415"/>
    </location>
</feature>
<evidence type="ECO:0000256" key="7">
    <source>
        <dbReference type="ARBA" id="ARBA00023065"/>
    </source>
</evidence>
<feature type="transmembrane region" description="Helical" evidence="9">
    <location>
        <begin position="197"/>
        <end position="218"/>
    </location>
</feature>
<feature type="transmembrane region" description="Helical" evidence="9">
    <location>
        <begin position="309"/>
        <end position="330"/>
    </location>
</feature>
<evidence type="ECO:0000256" key="6">
    <source>
        <dbReference type="ARBA" id="ARBA00022989"/>
    </source>
</evidence>
<dbReference type="EMBL" id="JBCGBO010000025">
    <property type="protein sequence ID" value="KAK9176128.1"/>
    <property type="molecule type" value="Genomic_DNA"/>
</dbReference>
<dbReference type="NCBIfam" id="TIGR01297">
    <property type="entry name" value="CDF"/>
    <property type="match status" value="1"/>
</dbReference>
<dbReference type="SUPFAM" id="SSF161111">
    <property type="entry name" value="Cation efflux protein transmembrane domain-like"/>
    <property type="match status" value="1"/>
</dbReference>
<dbReference type="InterPro" id="IPR058533">
    <property type="entry name" value="Cation_efflux_TM"/>
</dbReference>
<evidence type="ECO:0000256" key="4">
    <source>
        <dbReference type="ARBA" id="ARBA00022692"/>
    </source>
</evidence>
<dbReference type="InterPro" id="IPR002524">
    <property type="entry name" value="Cation_efflux"/>
</dbReference>
<dbReference type="AlphaFoldDB" id="A0AAP0LJZ7"/>
<feature type="domain" description="Cation efflux protein transmembrane" evidence="10">
    <location>
        <begin position="98"/>
        <end position="338"/>
    </location>
</feature>
<dbReference type="SUPFAM" id="SSF160240">
    <property type="entry name" value="Cation efflux protein cytoplasmic domain-like"/>
    <property type="match status" value="1"/>
</dbReference>
<evidence type="ECO:0000313" key="13">
    <source>
        <dbReference type="Proteomes" id="UP001428341"/>
    </source>
</evidence>
<feature type="transmembrane region" description="Helical" evidence="9">
    <location>
        <begin position="163"/>
        <end position="185"/>
    </location>
</feature>
<dbReference type="GO" id="GO:0005773">
    <property type="term" value="C:vacuole"/>
    <property type="evidence" value="ECO:0007669"/>
    <property type="project" value="TreeGrafter"/>
</dbReference>